<protein>
    <recommendedName>
        <fullName evidence="3">WxL domain-containing protein</fullName>
    </recommendedName>
</protein>
<dbReference type="Proteomes" id="UP000231487">
    <property type="component" value="Unassembled WGS sequence"/>
</dbReference>
<organism evidence="1 2">
    <name type="scientific">Candidatus Zambryskibacteria bacterium CG_4_9_14_3_um_filter_40_16</name>
    <dbReference type="NCBI Taxonomy" id="1975111"/>
    <lineage>
        <taxon>Bacteria</taxon>
        <taxon>Candidatus Zambryskiibacteriota</taxon>
    </lineage>
</organism>
<dbReference type="EMBL" id="PFXE01000009">
    <property type="protein sequence ID" value="PJA34222.1"/>
    <property type="molecule type" value="Genomic_DNA"/>
</dbReference>
<accession>A0A2M7WV39</accession>
<dbReference type="AlphaFoldDB" id="A0A2M7WV39"/>
<comment type="caution">
    <text evidence="1">The sequence shown here is derived from an EMBL/GenBank/DDBJ whole genome shotgun (WGS) entry which is preliminary data.</text>
</comment>
<evidence type="ECO:0000313" key="1">
    <source>
        <dbReference type="EMBL" id="PJA34222.1"/>
    </source>
</evidence>
<gene>
    <name evidence="1" type="ORF">CO184_00415</name>
</gene>
<evidence type="ECO:0000313" key="2">
    <source>
        <dbReference type="Proteomes" id="UP000231487"/>
    </source>
</evidence>
<sequence length="250" mass="25653">MSRVIKTILSVVVMLLVSYQGIFAAARNSSNYSIQSDSINFSGGFSTSASFEQESTLGEVATGPSSSSSFNIKAGYQQMQTVYLAITTAANVTLSPSINGTIAGTANGSTSVTATTDNVAGYELYIKASSSPALISGSNSFADYTPSGANPDFTFSVGATASEFGFTPEGADVVQKYLDDGVSCNTGAGDTADSCWSGLSTTNDLIVQKLTANQPSGTPTTLKFRAENGSSNLQSAGNYTATATVTLLAR</sequence>
<reference evidence="2" key="1">
    <citation type="submission" date="2017-09" db="EMBL/GenBank/DDBJ databases">
        <title>Depth-based differentiation of microbial function through sediment-hosted aquifers and enrichment of novel symbionts in the deep terrestrial subsurface.</title>
        <authorList>
            <person name="Probst A.J."/>
            <person name="Ladd B."/>
            <person name="Jarett J.K."/>
            <person name="Geller-Mcgrath D.E."/>
            <person name="Sieber C.M.K."/>
            <person name="Emerson J.B."/>
            <person name="Anantharaman K."/>
            <person name="Thomas B.C."/>
            <person name="Malmstrom R."/>
            <person name="Stieglmeier M."/>
            <person name="Klingl A."/>
            <person name="Woyke T."/>
            <person name="Ryan C.M."/>
            <person name="Banfield J.F."/>
        </authorList>
    </citation>
    <scope>NUCLEOTIDE SEQUENCE [LARGE SCALE GENOMIC DNA]</scope>
</reference>
<evidence type="ECO:0008006" key="3">
    <source>
        <dbReference type="Google" id="ProtNLM"/>
    </source>
</evidence>
<proteinExistence type="predicted"/>
<name>A0A2M7WV39_9BACT</name>